<accession>A0A1Q2YF46</accession>
<dbReference type="AlphaFoldDB" id="A0A1Q2YF46"/>
<sequence>MNSRLLELTKFNTTKNDLKLELSHLLNSRSGIKQFTSALRILNKIKDRKLLNREITTIANLIFLRDFTEVYSEQYKDFLSKMNMCVGYYEIPRLLQNDQYEQAALMALQEFEELAKNEYLEKGKLAYSLNFFNILKEASKRNDTIVILQLLEVLSKYNLCTEPNYSHILAGALASKNTTILVKLFENIRSMQLTDTTWECYADAMLLANEKEKVLMVIPKIQSVAVKNAVCLKLISSYGFEECLLMLEGLSNDNTIKLPKFEELPTSLRSIQELNDYANIEEKLLTLQKVEVEDIKKIAIFSILSSIDNVDCHPGSTVFFLNGLGMNRSLLTKEHKDIVFHQISKFPCKLLGLKFLTYFKSLGLQITAENYLHLMRCQCFGREIDTLFYILVKVLEDFKALPLGIKTFLTQINELVDDSRLREILQNGSSMSIADIKTYLNYDFLERNLEVERERGKDDHEIIDGFTNYNYEADIKLVDFLNL</sequence>
<evidence type="ECO:0000313" key="1">
    <source>
        <dbReference type="EMBL" id="GAV28190.1"/>
    </source>
</evidence>
<name>A0A1Q2YF46_9ASCO</name>
<reference evidence="1 2" key="1">
    <citation type="submission" date="2016-08" db="EMBL/GenBank/DDBJ databases">
        <title>Whole genome shotgun sequence of Pichia membranifaciens KS47-1.</title>
        <authorList>
            <person name="Konishi M."/>
            <person name="Ishida M."/>
            <person name="Arakawa T."/>
            <person name="Kato Y."/>
            <person name="Horiuchi J."/>
        </authorList>
    </citation>
    <scope>NUCLEOTIDE SEQUENCE [LARGE SCALE GENOMIC DNA]</scope>
    <source>
        <strain evidence="1 2">KS47-1</strain>
    </source>
</reference>
<proteinExistence type="predicted"/>
<dbReference type="OrthoDB" id="3992935at2759"/>
<evidence type="ECO:0000313" key="2">
    <source>
        <dbReference type="Proteomes" id="UP000186136"/>
    </source>
</evidence>
<keyword evidence="2" id="KW-1185">Reference proteome</keyword>
<comment type="caution">
    <text evidence="1">The sequence shown here is derived from an EMBL/GenBank/DDBJ whole genome shotgun (WGS) entry which is preliminary data.</text>
</comment>
<organism evidence="1 2">
    <name type="scientific">Pichia membranifaciens</name>
    <dbReference type="NCBI Taxonomy" id="4926"/>
    <lineage>
        <taxon>Eukaryota</taxon>
        <taxon>Fungi</taxon>
        <taxon>Dikarya</taxon>
        <taxon>Ascomycota</taxon>
        <taxon>Saccharomycotina</taxon>
        <taxon>Pichiomycetes</taxon>
        <taxon>Pichiales</taxon>
        <taxon>Pichiaceae</taxon>
        <taxon>Pichia</taxon>
    </lineage>
</organism>
<gene>
    <name evidence="1" type="ORF">PMKS-001660</name>
</gene>
<dbReference type="Proteomes" id="UP000186136">
    <property type="component" value="Unassembled WGS sequence"/>
</dbReference>
<protein>
    <submittedName>
        <fullName evidence="1">Uncharacterized protein</fullName>
    </submittedName>
</protein>
<dbReference type="EMBL" id="BDGI01000061">
    <property type="protein sequence ID" value="GAV28190.1"/>
    <property type="molecule type" value="Genomic_DNA"/>
</dbReference>